<dbReference type="EMBL" id="SSTE01018075">
    <property type="protein sequence ID" value="KAA0039880.1"/>
    <property type="molecule type" value="Genomic_DNA"/>
</dbReference>
<feature type="compositionally biased region" description="Basic and acidic residues" evidence="1">
    <location>
        <begin position="49"/>
        <end position="71"/>
    </location>
</feature>
<evidence type="ECO:0000313" key="4">
    <source>
        <dbReference type="EMBL" id="TYK24621.1"/>
    </source>
</evidence>
<dbReference type="EMBL" id="SSTD01003912">
    <property type="protein sequence ID" value="TYK24621.1"/>
    <property type="molecule type" value="Genomic_DNA"/>
</dbReference>
<evidence type="ECO:0000259" key="2">
    <source>
        <dbReference type="PROSITE" id="PS50108"/>
    </source>
</evidence>
<dbReference type="Pfam" id="PF00786">
    <property type="entry name" value="PBD"/>
    <property type="match status" value="1"/>
</dbReference>
<comment type="caution">
    <text evidence="3">The sequence shown here is derived from an EMBL/GenBank/DDBJ whole genome shotgun (WGS) entry which is preliminary data.</text>
</comment>
<dbReference type="PANTHER" id="PTHR46325:SF20">
    <property type="entry name" value="CRIB DOMAIN-CONTAINING PROTEIN RIC10"/>
    <property type="match status" value="1"/>
</dbReference>
<dbReference type="SMART" id="SM00285">
    <property type="entry name" value="PBD"/>
    <property type="match status" value="1"/>
</dbReference>
<dbReference type="STRING" id="1194695.A0A5A7T9D8"/>
<dbReference type="OrthoDB" id="4206278at2759"/>
<sequence length="196" mass="21205">MQIGYPTDVKHVAHIGWDGPSVNSPSWMNEFKAPPSFSSAPLSLPAPGDNKEDVSVKGVSEDRSRRVEKGRSSSSAKNLTADDVVTKTSKHPSSSSTTSSSTDSPTCRERSSERQKTRRSSKSKESSSSSDNNNNHSPTLSLPDVPRQNPRRKKTTRTKPHLAPETYKSPYSDPGASTTATDSISLSKDTDLCQTP</sequence>
<feature type="domain" description="CRIB" evidence="2">
    <location>
        <begin position="3"/>
        <end position="16"/>
    </location>
</feature>
<dbReference type="CDD" id="cd00132">
    <property type="entry name" value="CRIB"/>
    <property type="match status" value="1"/>
</dbReference>
<feature type="compositionally biased region" description="Low complexity" evidence="1">
    <location>
        <begin position="33"/>
        <end position="47"/>
    </location>
</feature>
<name>A0A5A7T9D8_CUCMM</name>
<proteinExistence type="predicted"/>
<feature type="region of interest" description="Disordered" evidence="1">
    <location>
        <begin position="1"/>
        <end position="196"/>
    </location>
</feature>
<feature type="compositionally biased region" description="Low complexity" evidence="1">
    <location>
        <begin position="91"/>
        <end position="105"/>
    </location>
</feature>
<reference evidence="5 6" key="1">
    <citation type="submission" date="2019-08" db="EMBL/GenBank/DDBJ databases">
        <title>Draft genome sequences of two oriental melons (Cucumis melo L. var makuwa).</title>
        <authorList>
            <person name="Kwon S.-Y."/>
        </authorList>
    </citation>
    <scope>NUCLEOTIDE SEQUENCE [LARGE SCALE GENOMIC DNA]</scope>
    <source>
        <strain evidence="6">cv. Chang Bougi</strain>
        <strain evidence="5">cv. SW 3</strain>
        <tissue evidence="3">Leaf</tissue>
    </source>
</reference>
<organism evidence="3 5">
    <name type="scientific">Cucumis melo var. makuwa</name>
    <name type="common">Oriental melon</name>
    <dbReference type="NCBI Taxonomy" id="1194695"/>
    <lineage>
        <taxon>Eukaryota</taxon>
        <taxon>Viridiplantae</taxon>
        <taxon>Streptophyta</taxon>
        <taxon>Embryophyta</taxon>
        <taxon>Tracheophyta</taxon>
        <taxon>Spermatophyta</taxon>
        <taxon>Magnoliopsida</taxon>
        <taxon>eudicotyledons</taxon>
        <taxon>Gunneridae</taxon>
        <taxon>Pentapetalae</taxon>
        <taxon>rosids</taxon>
        <taxon>fabids</taxon>
        <taxon>Cucurbitales</taxon>
        <taxon>Cucurbitaceae</taxon>
        <taxon>Benincaseae</taxon>
        <taxon>Cucumis</taxon>
    </lineage>
</organism>
<protein>
    <submittedName>
        <fullName evidence="3">CRIB domain-containing protein RIC6-like</fullName>
    </submittedName>
</protein>
<dbReference type="Proteomes" id="UP000321393">
    <property type="component" value="Unassembled WGS sequence"/>
</dbReference>
<accession>A0A5A7T9D8</accession>
<dbReference type="InterPro" id="IPR000095">
    <property type="entry name" value="CRIB_dom"/>
</dbReference>
<evidence type="ECO:0000256" key="1">
    <source>
        <dbReference type="SAM" id="MobiDB-lite"/>
    </source>
</evidence>
<dbReference type="PROSITE" id="PS50108">
    <property type="entry name" value="CRIB"/>
    <property type="match status" value="1"/>
</dbReference>
<dbReference type="AlphaFoldDB" id="A0A5A7T9D8"/>
<feature type="compositionally biased region" description="Basic residues" evidence="1">
    <location>
        <begin position="149"/>
        <end position="160"/>
    </location>
</feature>
<feature type="compositionally biased region" description="Polar residues" evidence="1">
    <location>
        <begin position="175"/>
        <end position="196"/>
    </location>
</feature>
<dbReference type="PANTHER" id="PTHR46325">
    <property type="entry name" value="CRIB DOMAIN-CONTAINING PROTEIN RIC8"/>
    <property type="match status" value="1"/>
</dbReference>
<evidence type="ECO:0000313" key="3">
    <source>
        <dbReference type="EMBL" id="KAA0039880.1"/>
    </source>
</evidence>
<evidence type="ECO:0000313" key="6">
    <source>
        <dbReference type="Proteomes" id="UP000321947"/>
    </source>
</evidence>
<feature type="compositionally biased region" description="Basic and acidic residues" evidence="1">
    <location>
        <begin position="106"/>
        <end position="115"/>
    </location>
</feature>
<evidence type="ECO:0000313" key="5">
    <source>
        <dbReference type="Proteomes" id="UP000321393"/>
    </source>
</evidence>
<dbReference type="Proteomes" id="UP000321947">
    <property type="component" value="Unassembled WGS sequence"/>
</dbReference>
<feature type="compositionally biased region" description="Polar residues" evidence="1">
    <location>
        <begin position="131"/>
        <end position="140"/>
    </location>
</feature>
<gene>
    <name evidence="4" type="ORF">E5676_scaffold266G001680</name>
    <name evidence="3" type="ORF">E6C27_scaffold122G001570</name>
</gene>